<dbReference type="PANTHER" id="PTHR37089">
    <property type="entry name" value="PROTEIN U-RELATED"/>
    <property type="match status" value="1"/>
</dbReference>
<dbReference type="RefSeq" id="WP_343756213.1">
    <property type="nucleotide sequence ID" value="NZ_BAAADB010000004.1"/>
</dbReference>
<evidence type="ECO:0000313" key="3">
    <source>
        <dbReference type="EMBL" id="GAA0502417.1"/>
    </source>
</evidence>
<accession>A0ABN1BPB2</accession>
<feature type="domain" description="Spore coat protein U/FanG" evidence="2">
    <location>
        <begin position="28"/>
        <end position="166"/>
    </location>
</feature>
<sequence length="169" mass="17033">MPLISARRARAWPAALFLAALAALGGGAQAAVTCLLTVTPLSFGTYDPAWPTPTTGSASLGLSCRASQVTDPLSVPFRVSLGSGQQGSYAAQALRGNVSGTLNYQLFTPLGARWGDGSAGTSTVTGTVLLPVTLGTLGSAVLTVNGVVPAGQRVFAGTYSDTVTVTVEF</sequence>
<keyword evidence="4" id="KW-1185">Reference proteome</keyword>
<evidence type="ECO:0000256" key="1">
    <source>
        <dbReference type="SAM" id="SignalP"/>
    </source>
</evidence>
<gene>
    <name evidence="3" type="ORF">GCM10008937_07570</name>
</gene>
<feature type="chain" id="PRO_5046693635" description="Spore coat protein U/FanG domain-containing protein" evidence="1">
    <location>
        <begin position="31"/>
        <end position="169"/>
    </location>
</feature>
<dbReference type="PANTHER" id="PTHR37089:SF3">
    <property type="entry name" value="EXPORTED PROTEIN"/>
    <property type="match status" value="1"/>
</dbReference>
<evidence type="ECO:0000313" key="4">
    <source>
        <dbReference type="Proteomes" id="UP001500191"/>
    </source>
</evidence>
<reference evidence="3 4" key="1">
    <citation type="journal article" date="2019" name="Int. J. Syst. Evol. Microbiol.">
        <title>The Global Catalogue of Microorganisms (GCM) 10K type strain sequencing project: providing services to taxonomists for standard genome sequencing and annotation.</title>
        <authorList>
            <consortium name="The Broad Institute Genomics Platform"/>
            <consortium name="The Broad Institute Genome Sequencing Center for Infectious Disease"/>
            <person name="Wu L."/>
            <person name="Ma J."/>
        </authorList>
    </citation>
    <scope>NUCLEOTIDE SEQUENCE [LARGE SCALE GENOMIC DNA]</scope>
    <source>
        <strain evidence="3 4">JCM 14368</strain>
    </source>
</reference>
<feature type="signal peptide" evidence="1">
    <location>
        <begin position="1"/>
        <end position="30"/>
    </location>
</feature>
<dbReference type="EMBL" id="BAAADB010000004">
    <property type="protein sequence ID" value="GAA0502417.1"/>
    <property type="molecule type" value="Genomic_DNA"/>
</dbReference>
<dbReference type="InterPro" id="IPR007893">
    <property type="entry name" value="Spore_coat_U/FanG"/>
</dbReference>
<protein>
    <recommendedName>
        <fullName evidence="2">Spore coat protein U/FanG domain-containing protein</fullName>
    </recommendedName>
</protein>
<evidence type="ECO:0000259" key="2">
    <source>
        <dbReference type="Pfam" id="PF05229"/>
    </source>
</evidence>
<dbReference type="Proteomes" id="UP001500191">
    <property type="component" value="Unassembled WGS sequence"/>
</dbReference>
<dbReference type="SMART" id="SM00972">
    <property type="entry name" value="SCPU"/>
    <property type="match status" value="1"/>
</dbReference>
<comment type="caution">
    <text evidence="3">The sequence shown here is derived from an EMBL/GenBank/DDBJ whole genome shotgun (WGS) entry which is preliminary data.</text>
</comment>
<dbReference type="Pfam" id="PF05229">
    <property type="entry name" value="SCPU"/>
    <property type="match status" value="1"/>
</dbReference>
<organism evidence="3 4">
    <name type="scientific">Deinococcus depolymerans</name>
    <dbReference type="NCBI Taxonomy" id="392408"/>
    <lineage>
        <taxon>Bacteria</taxon>
        <taxon>Thermotogati</taxon>
        <taxon>Deinococcota</taxon>
        <taxon>Deinococci</taxon>
        <taxon>Deinococcales</taxon>
        <taxon>Deinococcaceae</taxon>
        <taxon>Deinococcus</taxon>
    </lineage>
</organism>
<name>A0ABN1BPB2_9DEIO</name>
<proteinExistence type="predicted"/>
<keyword evidence="1" id="KW-0732">Signal</keyword>
<dbReference type="InterPro" id="IPR053167">
    <property type="entry name" value="Spore_coat_component"/>
</dbReference>